<sequence length="132" mass="14411">MVPALPGCLGAGERGSQHRSAGSYPCKQRATGKLQGSLLGLHVGSQTRPRGRMGLAPWLAWDSSLPAPAADACIKAVPVELGAAVSPRFSYKMVRMMLLNAMDTWEDTRCWEDGQHQRFAYIQLHPFYTGLP</sequence>
<name>A0A151LZR0_ALLMI</name>
<evidence type="ECO:0000313" key="2">
    <source>
        <dbReference type="EMBL" id="KYO17726.1"/>
    </source>
</evidence>
<protein>
    <submittedName>
        <fullName evidence="2">Uncharacterized protein</fullName>
    </submittedName>
</protein>
<dbReference type="EMBL" id="AKHW03006856">
    <property type="protein sequence ID" value="KYO17726.1"/>
    <property type="molecule type" value="Genomic_DNA"/>
</dbReference>
<organism evidence="2 3">
    <name type="scientific">Alligator mississippiensis</name>
    <name type="common">American alligator</name>
    <dbReference type="NCBI Taxonomy" id="8496"/>
    <lineage>
        <taxon>Eukaryota</taxon>
        <taxon>Metazoa</taxon>
        <taxon>Chordata</taxon>
        <taxon>Craniata</taxon>
        <taxon>Vertebrata</taxon>
        <taxon>Euteleostomi</taxon>
        <taxon>Archelosauria</taxon>
        <taxon>Archosauria</taxon>
        <taxon>Crocodylia</taxon>
        <taxon>Alligatoridae</taxon>
        <taxon>Alligatorinae</taxon>
        <taxon>Alligator</taxon>
    </lineage>
</organism>
<accession>A0A151LZR0</accession>
<feature type="region of interest" description="Disordered" evidence="1">
    <location>
        <begin position="1"/>
        <end position="25"/>
    </location>
</feature>
<comment type="caution">
    <text evidence="2">The sequence shown here is derived from an EMBL/GenBank/DDBJ whole genome shotgun (WGS) entry which is preliminary data.</text>
</comment>
<dbReference type="Proteomes" id="UP000050525">
    <property type="component" value="Unassembled WGS sequence"/>
</dbReference>
<dbReference type="AlphaFoldDB" id="A0A151LZR0"/>
<keyword evidence="3" id="KW-1185">Reference proteome</keyword>
<proteinExistence type="predicted"/>
<gene>
    <name evidence="2" type="ORF">Y1Q_0018138</name>
</gene>
<reference evidence="2 3" key="1">
    <citation type="journal article" date="2012" name="Genome Biol.">
        <title>Sequencing three crocodilian genomes to illuminate the evolution of archosaurs and amniotes.</title>
        <authorList>
            <person name="St John J.A."/>
            <person name="Braun E.L."/>
            <person name="Isberg S.R."/>
            <person name="Miles L.G."/>
            <person name="Chong A.Y."/>
            <person name="Gongora J."/>
            <person name="Dalzell P."/>
            <person name="Moran C."/>
            <person name="Bed'hom B."/>
            <person name="Abzhanov A."/>
            <person name="Burgess S.C."/>
            <person name="Cooksey A.M."/>
            <person name="Castoe T.A."/>
            <person name="Crawford N.G."/>
            <person name="Densmore L.D."/>
            <person name="Drew J.C."/>
            <person name="Edwards S.V."/>
            <person name="Faircloth B.C."/>
            <person name="Fujita M.K."/>
            <person name="Greenwold M.J."/>
            <person name="Hoffmann F.G."/>
            <person name="Howard J.M."/>
            <person name="Iguchi T."/>
            <person name="Janes D.E."/>
            <person name="Khan S.Y."/>
            <person name="Kohno S."/>
            <person name="de Koning A.J."/>
            <person name="Lance S.L."/>
            <person name="McCarthy F.M."/>
            <person name="McCormack J.E."/>
            <person name="Merchant M.E."/>
            <person name="Peterson D.G."/>
            <person name="Pollock D.D."/>
            <person name="Pourmand N."/>
            <person name="Raney B.J."/>
            <person name="Roessler K.A."/>
            <person name="Sanford J.R."/>
            <person name="Sawyer R.H."/>
            <person name="Schmidt C.J."/>
            <person name="Triplett E.W."/>
            <person name="Tuberville T.D."/>
            <person name="Venegas-Anaya M."/>
            <person name="Howard J.T."/>
            <person name="Jarvis E.D."/>
            <person name="Guillette L.J.Jr."/>
            <person name="Glenn T.C."/>
            <person name="Green R.E."/>
            <person name="Ray D.A."/>
        </authorList>
    </citation>
    <scope>NUCLEOTIDE SEQUENCE [LARGE SCALE GENOMIC DNA]</scope>
    <source>
        <strain evidence="2">KSC_2009_1</strain>
    </source>
</reference>
<evidence type="ECO:0000313" key="3">
    <source>
        <dbReference type="Proteomes" id="UP000050525"/>
    </source>
</evidence>
<evidence type="ECO:0000256" key="1">
    <source>
        <dbReference type="SAM" id="MobiDB-lite"/>
    </source>
</evidence>